<feature type="signal peptide" evidence="1">
    <location>
        <begin position="1"/>
        <end position="21"/>
    </location>
</feature>
<keyword evidence="4" id="KW-1185">Reference proteome</keyword>
<dbReference type="InterPro" id="IPR012577">
    <property type="entry name" value="NIPSNAP"/>
</dbReference>
<keyword evidence="1" id="KW-0732">Signal</keyword>
<feature type="domain" description="NIPSNAP" evidence="2">
    <location>
        <begin position="154"/>
        <end position="257"/>
    </location>
</feature>
<reference evidence="3 4" key="1">
    <citation type="submission" date="2023-12" db="EMBL/GenBank/DDBJ databases">
        <title>Genome sequencing and assembly of bacterial species from a model synthetic community.</title>
        <authorList>
            <person name="Hogle S.L."/>
        </authorList>
    </citation>
    <scope>NUCLEOTIDE SEQUENCE [LARGE SCALE GENOMIC DNA]</scope>
    <source>
        <strain evidence="3 4">HAMBI_3031</strain>
    </source>
</reference>
<accession>A0ABZ0W061</accession>
<sequence length="259" mass="29405">MTRLKHTLLLCLIFLLTKADAQKNAREYYQLTVYQYSSAAQETALNDYFQNALLPTLHRLGITRVGAFSNLANDTAKQKKMYVLIPFRGPEQWISINDQLSTDAAYQKAAAAYMNAPNKAGVYDRMETILMKAFTNAPVLQKPGLTNTKTDRVYELRSYESGTEKLFHNKVEMFNKGGEVGIFKRLGFNAVFYGEVIAGASMPNLMYMTTHADMAARDRNWKSFSTDAGWNQLKVDPAYQDNVSRIEINFLKARPYSDL</sequence>
<evidence type="ECO:0000256" key="1">
    <source>
        <dbReference type="SAM" id="SignalP"/>
    </source>
</evidence>
<protein>
    <submittedName>
        <fullName evidence="3">NIPSNAP family protein</fullName>
    </submittedName>
</protein>
<dbReference type="EMBL" id="CP139960">
    <property type="protein sequence ID" value="WQD36309.1"/>
    <property type="molecule type" value="Genomic_DNA"/>
</dbReference>
<dbReference type="Proteomes" id="UP001325680">
    <property type="component" value="Chromosome"/>
</dbReference>
<proteinExistence type="predicted"/>
<evidence type="ECO:0000313" key="4">
    <source>
        <dbReference type="Proteomes" id="UP001325680"/>
    </source>
</evidence>
<dbReference type="Gene3D" id="3.30.70.100">
    <property type="match status" value="2"/>
</dbReference>
<organism evidence="3 4">
    <name type="scientific">Niabella yanshanensis</name>
    <dbReference type="NCBI Taxonomy" id="577386"/>
    <lineage>
        <taxon>Bacteria</taxon>
        <taxon>Pseudomonadati</taxon>
        <taxon>Bacteroidota</taxon>
        <taxon>Chitinophagia</taxon>
        <taxon>Chitinophagales</taxon>
        <taxon>Chitinophagaceae</taxon>
        <taxon>Niabella</taxon>
    </lineage>
</organism>
<dbReference type="Pfam" id="PF07978">
    <property type="entry name" value="NIPSNAP"/>
    <property type="match status" value="1"/>
</dbReference>
<feature type="chain" id="PRO_5046881711" evidence="1">
    <location>
        <begin position="22"/>
        <end position="259"/>
    </location>
</feature>
<dbReference type="RefSeq" id="WP_114789962.1">
    <property type="nucleotide sequence ID" value="NZ_CP139960.1"/>
</dbReference>
<evidence type="ECO:0000313" key="3">
    <source>
        <dbReference type="EMBL" id="WQD36309.1"/>
    </source>
</evidence>
<dbReference type="SUPFAM" id="SSF54909">
    <property type="entry name" value="Dimeric alpha+beta barrel"/>
    <property type="match status" value="1"/>
</dbReference>
<evidence type="ECO:0000259" key="2">
    <source>
        <dbReference type="Pfam" id="PF07978"/>
    </source>
</evidence>
<dbReference type="InterPro" id="IPR011008">
    <property type="entry name" value="Dimeric_a/b-barrel"/>
</dbReference>
<name>A0ABZ0W061_9BACT</name>
<gene>
    <name evidence="3" type="ORF">U0035_11605</name>
</gene>